<comment type="caution">
    <text evidence="1">The sequence shown here is derived from an EMBL/GenBank/DDBJ whole genome shotgun (WGS) entry which is preliminary data.</text>
</comment>
<organism evidence="1">
    <name type="scientific">uncultured bacterium</name>
    <name type="common">gcode 4</name>
    <dbReference type="NCBI Taxonomy" id="1234023"/>
    <lineage>
        <taxon>Bacteria</taxon>
        <taxon>environmental samples</taxon>
    </lineage>
</organism>
<dbReference type="EMBL" id="AMFJ01036064">
    <property type="protein sequence ID" value="EKD25433.1"/>
    <property type="molecule type" value="Genomic_DNA"/>
</dbReference>
<protein>
    <submittedName>
        <fullName evidence="1">Uncharacterized protein</fullName>
    </submittedName>
</protein>
<accession>K1XYJ2</accession>
<proteinExistence type="predicted"/>
<name>K1XYJ2_9BACT</name>
<dbReference type="AlphaFoldDB" id="K1XYJ2"/>
<gene>
    <name evidence="1" type="ORF">ACD_80C00057G0001</name>
</gene>
<reference evidence="1" key="1">
    <citation type="journal article" date="2012" name="Science">
        <title>Fermentation, hydrogen, and sulfur metabolism in multiple uncultivated bacterial phyla.</title>
        <authorList>
            <person name="Wrighton K.C."/>
            <person name="Thomas B.C."/>
            <person name="Sharon I."/>
            <person name="Miller C.S."/>
            <person name="Castelle C.J."/>
            <person name="VerBerkmoes N.C."/>
            <person name="Wilkins M.J."/>
            <person name="Hettich R.L."/>
            <person name="Lipton M.S."/>
            <person name="Williams K.H."/>
            <person name="Long P.E."/>
            <person name="Banfield J.F."/>
        </authorList>
    </citation>
    <scope>NUCLEOTIDE SEQUENCE [LARGE SCALE GENOMIC DNA]</scope>
</reference>
<evidence type="ECO:0000313" key="1">
    <source>
        <dbReference type="EMBL" id="EKD25433.1"/>
    </source>
</evidence>
<sequence>MPRDSEQFIDKVSNRNEPKWGPTLVGFEVSQ</sequence>